<reference evidence="3 4" key="1">
    <citation type="submission" date="2020-11" db="EMBL/GenBank/DDBJ databases">
        <authorList>
            <person name="Kim M.K."/>
        </authorList>
    </citation>
    <scope>NUCLEOTIDE SEQUENCE [LARGE SCALE GENOMIC DNA]</scope>
    <source>
        <strain evidence="3 4">BT683</strain>
    </source>
</reference>
<dbReference type="PROSITE" id="PS51084">
    <property type="entry name" value="HIT_2"/>
    <property type="match status" value="1"/>
</dbReference>
<keyword evidence="4" id="KW-1185">Reference proteome</keyword>
<evidence type="ECO:0000313" key="4">
    <source>
        <dbReference type="Proteomes" id="UP000597617"/>
    </source>
</evidence>
<dbReference type="InterPro" id="IPR011146">
    <property type="entry name" value="HIT-like"/>
</dbReference>
<sequence length="124" mass="14132">MEKPSVFLSIPQERHVLETEHFFVIRDGYPVSPGHSLIITKQLRNDYFALSPEELQELPEVIQLVKQNIEQSYRPDGYNLGMNCGEAAGQTVFHFHCHIIPRYAGDMESPRGGVRHCVAGKGYY</sequence>
<name>A0ABS0IE34_9BACT</name>
<evidence type="ECO:0000256" key="1">
    <source>
        <dbReference type="PROSITE-ProRule" id="PRU00464"/>
    </source>
</evidence>
<evidence type="ECO:0000313" key="3">
    <source>
        <dbReference type="EMBL" id="MBF9236616.1"/>
    </source>
</evidence>
<protein>
    <submittedName>
        <fullName evidence="3">HIT family protein</fullName>
    </submittedName>
</protein>
<dbReference type="InterPro" id="IPR036265">
    <property type="entry name" value="HIT-like_sf"/>
</dbReference>
<evidence type="ECO:0000259" key="2">
    <source>
        <dbReference type="PROSITE" id="PS51084"/>
    </source>
</evidence>
<feature type="domain" description="HIT" evidence="2">
    <location>
        <begin position="1"/>
        <end position="109"/>
    </location>
</feature>
<accession>A0ABS0IE34</accession>
<proteinExistence type="predicted"/>
<dbReference type="EMBL" id="JADQDQ010000002">
    <property type="protein sequence ID" value="MBF9236616.1"/>
    <property type="molecule type" value="Genomic_DNA"/>
</dbReference>
<dbReference type="PANTHER" id="PTHR42997:SF1">
    <property type="entry name" value="AP-4-A PHOSPHORYLASE"/>
    <property type="match status" value="1"/>
</dbReference>
<dbReference type="PANTHER" id="PTHR42997">
    <property type="entry name" value="HIT FAMILY HYDROLASE"/>
    <property type="match status" value="1"/>
</dbReference>
<dbReference type="InterPro" id="IPR052908">
    <property type="entry name" value="AP-4-A_phosphorylase"/>
</dbReference>
<dbReference type="SUPFAM" id="SSF54197">
    <property type="entry name" value="HIT-like"/>
    <property type="match status" value="1"/>
</dbReference>
<dbReference type="Proteomes" id="UP000597617">
    <property type="component" value="Unassembled WGS sequence"/>
</dbReference>
<gene>
    <name evidence="3" type="ORF">I2I05_04330</name>
</gene>
<feature type="short sequence motif" description="Histidine triad motif" evidence="1">
    <location>
        <begin position="94"/>
        <end position="98"/>
    </location>
</feature>
<dbReference type="Pfam" id="PF01230">
    <property type="entry name" value="HIT"/>
    <property type="match status" value="1"/>
</dbReference>
<dbReference type="Gene3D" id="3.30.428.10">
    <property type="entry name" value="HIT-like"/>
    <property type="match status" value="1"/>
</dbReference>
<dbReference type="RefSeq" id="WP_196281008.1">
    <property type="nucleotide sequence ID" value="NZ_JADQDQ010000002.1"/>
</dbReference>
<comment type="caution">
    <text evidence="3">The sequence shown here is derived from an EMBL/GenBank/DDBJ whole genome shotgun (WGS) entry which is preliminary data.</text>
</comment>
<organism evidence="3 4">
    <name type="scientific">Hymenobacter jeongseonensis</name>
    <dbReference type="NCBI Taxonomy" id="2791027"/>
    <lineage>
        <taxon>Bacteria</taxon>
        <taxon>Pseudomonadati</taxon>
        <taxon>Bacteroidota</taxon>
        <taxon>Cytophagia</taxon>
        <taxon>Cytophagales</taxon>
        <taxon>Hymenobacteraceae</taxon>
        <taxon>Hymenobacter</taxon>
    </lineage>
</organism>